<dbReference type="EMBL" id="JACJIQ010000013">
    <property type="protein sequence ID" value="MBA9078476.1"/>
    <property type="molecule type" value="Genomic_DNA"/>
</dbReference>
<comment type="caution">
    <text evidence="2">The sequence shown here is derived from an EMBL/GenBank/DDBJ whole genome shotgun (WGS) entry which is preliminary data.</text>
</comment>
<dbReference type="RefSeq" id="WP_153042560.1">
    <property type="nucleotide sequence ID" value="NZ_JACJIQ010000013.1"/>
</dbReference>
<proteinExistence type="predicted"/>
<reference evidence="2 3" key="1">
    <citation type="submission" date="2020-08" db="EMBL/GenBank/DDBJ databases">
        <title>Genomic Encyclopedia of Type Strains, Phase IV (KMG-IV): sequencing the most valuable type-strain genomes for metagenomic binning, comparative biology and taxonomic classification.</title>
        <authorList>
            <person name="Goeker M."/>
        </authorList>
    </citation>
    <scope>NUCLEOTIDE SEQUENCE [LARGE SCALE GENOMIC DNA]</scope>
    <source>
        <strain evidence="2 3">DSM 29854</strain>
    </source>
</reference>
<dbReference type="Proteomes" id="UP000563094">
    <property type="component" value="Unassembled WGS sequence"/>
</dbReference>
<accession>A0A839GUM5</accession>
<organism evidence="2 3">
    <name type="scientific">Rufibacter quisquiliarum</name>
    <dbReference type="NCBI Taxonomy" id="1549639"/>
    <lineage>
        <taxon>Bacteria</taxon>
        <taxon>Pseudomonadati</taxon>
        <taxon>Bacteroidota</taxon>
        <taxon>Cytophagia</taxon>
        <taxon>Cytophagales</taxon>
        <taxon>Hymenobacteraceae</taxon>
        <taxon>Rufibacter</taxon>
    </lineage>
</organism>
<sequence length="215" mass="23014">MKRLLLVLAIIAASFTAKSQDFSGTLVTGSLNFASKKLKQNNTNVLEANSFTINPSIAFFQRNNLAIGLTASYSYSDNLNPADDPAVGDMVGNIKLLGVGPVLRKYFLLDEQAAIFLHSSAMYMNGKQEVEVGGSNYIEIDLRGALVNFSPGFTFLISPKVGIEVSMGGLSYQFLSQGSQGNKAKSSTFDLDLGLASTQVGVSFYLNKKTAEAAN</sequence>
<keyword evidence="1" id="KW-0732">Signal</keyword>
<gene>
    <name evidence="2" type="ORF">FHS90_003204</name>
</gene>
<feature type="signal peptide" evidence="1">
    <location>
        <begin position="1"/>
        <end position="19"/>
    </location>
</feature>
<protein>
    <recommendedName>
        <fullName evidence="4">Outer membrane protein beta-barrel domain-containing protein</fullName>
    </recommendedName>
</protein>
<feature type="chain" id="PRO_5032703655" description="Outer membrane protein beta-barrel domain-containing protein" evidence="1">
    <location>
        <begin position="20"/>
        <end position="215"/>
    </location>
</feature>
<dbReference type="AlphaFoldDB" id="A0A839GUM5"/>
<evidence type="ECO:0000256" key="1">
    <source>
        <dbReference type="SAM" id="SignalP"/>
    </source>
</evidence>
<evidence type="ECO:0000313" key="2">
    <source>
        <dbReference type="EMBL" id="MBA9078476.1"/>
    </source>
</evidence>
<name>A0A839GUM5_9BACT</name>
<keyword evidence="3" id="KW-1185">Reference proteome</keyword>
<evidence type="ECO:0008006" key="4">
    <source>
        <dbReference type="Google" id="ProtNLM"/>
    </source>
</evidence>
<evidence type="ECO:0000313" key="3">
    <source>
        <dbReference type="Proteomes" id="UP000563094"/>
    </source>
</evidence>